<keyword evidence="3 4" id="KW-0574">Periplasm</keyword>
<dbReference type="CDD" id="cd11614">
    <property type="entry name" value="SAF_CpaB_FlgA_like"/>
    <property type="match status" value="1"/>
</dbReference>
<dbReference type="Pfam" id="PF17656">
    <property type="entry name" value="ChapFlgA_N"/>
    <property type="match status" value="1"/>
</dbReference>
<dbReference type="InterPro" id="IPR017585">
    <property type="entry name" value="SAF_FlgA"/>
</dbReference>
<keyword evidence="7" id="KW-1185">Reference proteome</keyword>
<protein>
    <recommendedName>
        <fullName evidence="4">Flagella basal body P-ring formation protein FlgA</fullName>
    </recommendedName>
</protein>
<dbReference type="InterPro" id="IPR039246">
    <property type="entry name" value="Flagellar_FlgA"/>
</dbReference>
<dbReference type="GO" id="GO:0044780">
    <property type="term" value="P:bacterial-type flagellum assembly"/>
    <property type="evidence" value="ECO:0007669"/>
    <property type="project" value="InterPro"/>
</dbReference>
<organism evidence="6 7">
    <name type="scientific">Microvirgula aerodenitrificans</name>
    <dbReference type="NCBI Taxonomy" id="57480"/>
    <lineage>
        <taxon>Bacteria</taxon>
        <taxon>Pseudomonadati</taxon>
        <taxon>Pseudomonadota</taxon>
        <taxon>Betaproteobacteria</taxon>
        <taxon>Neisseriales</taxon>
        <taxon>Aquaspirillaceae</taxon>
        <taxon>Microvirgula</taxon>
    </lineage>
</organism>
<dbReference type="SMART" id="SM00858">
    <property type="entry name" value="SAF"/>
    <property type="match status" value="1"/>
</dbReference>
<evidence type="ECO:0000256" key="4">
    <source>
        <dbReference type="RuleBase" id="RU362063"/>
    </source>
</evidence>
<evidence type="ECO:0000256" key="1">
    <source>
        <dbReference type="ARBA" id="ARBA00004418"/>
    </source>
</evidence>
<evidence type="ECO:0000313" key="7">
    <source>
        <dbReference type="Proteomes" id="UP000244173"/>
    </source>
</evidence>
<keyword evidence="2" id="KW-0732">Signal</keyword>
<comment type="function">
    <text evidence="4">Involved in the assembly process of the P-ring formation. It may associate with FlgF on the rod constituting a structure essential for the P-ring assembly or may act as a modulator protein for the P-ring assembly.</text>
</comment>
<gene>
    <name evidence="6" type="primary">flgA</name>
    <name evidence="6" type="ORF">DAI18_03765</name>
</gene>
<evidence type="ECO:0000256" key="2">
    <source>
        <dbReference type="ARBA" id="ARBA00022729"/>
    </source>
</evidence>
<dbReference type="Pfam" id="PF13144">
    <property type="entry name" value="ChapFlgA"/>
    <property type="match status" value="1"/>
</dbReference>
<dbReference type="InterPro" id="IPR041231">
    <property type="entry name" value="FlgA_N"/>
</dbReference>
<comment type="similarity">
    <text evidence="4">Belongs to the FlgA family.</text>
</comment>
<dbReference type="GO" id="GO:0042597">
    <property type="term" value="C:periplasmic space"/>
    <property type="evidence" value="ECO:0007669"/>
    <property type="project" value="UniProtKB-SubCell"/>
</dbReference>
<feature type="domain" description="SAF" evidence="5">
    <location>
        <begin position="112"/>
        <end position="174"/>
    </location>
</feature>
<dbReference type="InterPro" id="IPR013974">
    <property type="entry name" value="SAF"/>
</dbReference>
<dbReference type="STRING" id="1122240.GCA_000620105_00495"/>
<dbReference type="KEGG" id="maer:DAI18_03765"/>
<dbReference type="NCBIfam" id="TIGR03170">
    <property type="entry name" value="flgA_cterm"/>
    <property type="match status" value="1"/>
</dbReference>
<comment type="subcellular location">
    <subcellularLocation>
        <location evidence="1 4">Periplasm</location>
    </subcellularLocation>
</comment>
<evidence type="ECO:0000313" key="6">
    <source>
        <dbReference type="EMBL" id="AVY93254.1"/>
    </source>
</evidence>
<dbReference type="Gene3D" id="3.90.1210.10">
    <property type="entry name" value="Antifreeze-like/N-acetylneuraminic acid synthase C-terminal domain"/>
    <property type="match status" value="1"/>
</dbReference>
<evidence type="ECO:0000256" key="3">
    <source>
        <dbReference type="ARBA" id="ARBA00022764"/>
    </source>
</evidence>
<dbReference type="Proteomes" id="UP000244173">
    <property type="component" value="Chromosome"/>
</dbReference>
<keyword evidence="6" id="KW-0966">Cell projection</keyword>
<proteinExistence type="inferred from homology"/>
<keyword evidence="6" id="KW-0282">Flagellum</keyword>
<dbReference type="PANTHER" id="PTHR36307">
    <property type="entry name" value="FLAGELLA BASAL BODY P-RING FORMATION PROTEIN FLGA"/>
    <property type="match status" value="1"/>
</dbReference>
<sequence length="236" mass="25575">MSLRRLERYNPRMSRLSLFLLLSVFPALPVLASRQDIALIEAQARAFALQGWQGAAVRLSYGQLDRRLGLPACPSPVYAWDGPGREAARGVKISCVSPKWSIRLPVRAIPSQTVVMIKRTVATGQKLVAEDLELVESRDGNVPLGAFARIEDVVGKPMARTVVPGLMLRREMLALPLVVRQGQPVRIVADNPAFNVSAQGVAMTAGSEGQSVGVRMPNGRILRGTARADGSVAIRY</sequence>
<dbReference type="Gene3D" id="2.30.30.760">
    <property type="match status" value="1"/>
</dbReference>
<reference evidence="6 7" key="1">
    <citation type="submission" date="2018-04" db="EMBL/GenBank/DDBJ databases">
        <title>Denitrifier Microvirgula.</title>
        <authorList>
            <person name="Anderson E."/>
            <person name="Jang J."/>
            <person name="Ishii S."/>
        </authorList>
    </citation>
    <scope>NUCLEOTIDE SEQUENCE [LARGE SCALE GENOMIC DNA]</scope>
    <source>
        <strain evidence="6 7">BE2.4</strain>
    </source>
</reference>
<dbReference type="PANTHER" id="PTHR36307:SF1">
    <property type="entry name" value="FLAGELLA BASAL BODY P-RING FORMATION PROTEIN FLGA"/>
    <property type="match status" value="1"/>
</dbReference>
<keyword evidence="4" id="KW-1005">Bacterial flagellum biogenesis</keyword>
<dbReference type="AlphaFoldDB" id="A0A2S0P765"/>
<accession>A0A2S0P765</accession>
<dbReference type="EMBL" id="CP028519">
    <property type="protein sequence ID" value="AVY93254.1"/>
    <property type="molecule type" value="Genomic_DNA"/>
</dbReference>
<keyword evidence="6" id="KW-0969">Cilium</keyword>
<name>A0A2S0P765_9NEIS</name>
<evidence type="ECO:0000259" key="5">
    <source>
        <dbReference type="SMART" id="SM00858"/>
    </source>
</evidence>